<reference evidence="2" key="1">
    <citation type="submission" date="2022-11" db="EMBL/GenBank/DDBJ databases">
        <title>Genome Resource of Sclerotinia nivalis Strain SnTB1, a Plant Pathogen Isolated from American Ginseng.</title>
        <authorList>
            <person name="Fan S."/>
        </authorList>
    </citation>
    <scope>NUCLEOTIDE SEQUENCE</scope>
    <source>
        <strain evidence="2">SnTB1</strain>
    </source>
</reference>
<dbReference type="AlphaFoldDB" id="A0A9X0DK24"/>
<sequence>MTHSKHELKELKKLLASTQTQMRDLTRRHQSQTKRLRTQNKNLHSHITELEDELADSRADNDDLRLRCEELEYRNWRTYHAGDVVCDENYVLRLERAELVGEKEQLVGEKEQLVLERQELENSLHQAENEKSEAKKSAKKYETINITLSKELKTRGKKFEVQKAEWKTQKQELIIQKAEWETQKKRFEAQKQEWEIYEDTLRLAIASLDQQGWELLAMLFDFGKGDDDDKDWMGRMDERIVGMVGESGEALKMIFERHRGTERVLVGEVPRRGEDGVEYKEISGVDGGVMMVDSEEDL</sequence>
<dbReference type="EMBL" id="JAPEIS010000006">
    <property type="protein sequence ID" value="KAJ8065824.1"/>
    <property type="molecule type" value="Genomic_DNA"/>
</dbReference>
<keyword evidence="3" id="KW-1185">Reference proteome</keyword>
<keyword evidence="1" id="KW-0175">Coiled coil</keyword>
<feature type="coiled-coil region" evidence="1">
    <location>
        <begin position="8"/>
        <end position="74"/>
    </location>
</feature>
<name>A0A9X0DK24_9HELO</name>
<accession>A0A9X0DK24</accession>
<gene>
    <name evidence="2" type="ORF">OCU04_006487</name>
</gene>
<feature type="coiled-coil region" evidence="1">
    <location>
        <begin position="103"/>
        <end position="190"/>
    </location>
</feature>
<organism evidence="2 3">
    <name type="scientific">Sclerotinia nivalis</name>
    <dbReference type="NCBI Taxonomy" id="352851"/>
    <lineage>
        <taxon>Eukaryota</taxon>
        <taxon>Fungi</taxon>
        <taxon>Dikarya</taxon>
        <taxon>Ascomycota</taxon>
        <taxon>Pezizomycotina</taxon>
        <taxon>Leotiomycetes</taxon>
        <taxon>Helotiales</taxon>
        <taxon>Sclerotiniaceae</taxon>
        <taxon>Sclerotinia</taxon>
    </lineage>
</organism>
<dbReference type="Proteomes" id="UP001152300">
    <property type="component" value="Unassembled WGS sequence"/>
</dbReference>
<evidence type="ECO:0000313" key="2">
    <source>
        <dbReference type="EMBL" id="KAJ8065824.1"/>
    </source>
</evidence>
<comment type="caution">
    <text evidence="2">The sequence shown here is derived from an EMBL/GenBank/DDBJ whole genome shotgun (WGS) entry which is preliminary data.</text>
</comment>
<protein>
    <submittedName>
        <fullName evidence="2">Uncharacterized protein</fullName>
    </submittedName>
</protein>
<evidence type="ECO:0000313" key="3">
    <source>
        <dbReference type="Proteomes" id="UP001152300"/>
    </source>
</evidence>
<proteinExistence type="predicted"/>
<evidence type="ECO:0000256" key="1">
    <source>
        <dbReference type="SAM" id="Coils"/>
    </source>
</evidence>
<dbReference type="OrthoDB" id="10449724at2759"/>